<comment type="caution">
    <text evidence="7">The sequence shown here is derived from an EMBL/GenBank/DDBJ whole genome shotgun (WGS) entry which is preliminary data.</text>
</comment>
<sequence>MFYELYLRSFYDGNGDGIGDLIGAERKLDYLADLGIDGIWLLPILQSPSYHGYSVTDFFNVNPVYGNLKELRSFLASAHKLGLRVILDLPINHTSPNHEWFLKALDGDKPYRDWYLFLKNEEWLKARRHWDGEKVWTNYSGQLAYTLFGPGSPDLNYESPSLWQQMKEVLTFWLSVGFDGFRFDAAKHIFDFSLEKGICEYQHSRNLAFWKEMTSHCRSISPNSIFVSEVWDDARIVDLYSAIFGLGFNFPLAEDLKASISTRNPELLVKSLKTDLNRCFRSKRSYESGLFLTNHDMSRLVSAMNGDKKLSLLAMSILLSLPGVPFLYYGEELGMEGIYDMYFNEEQLEPFLWFENGYGPGQTEWKALGKNHPNSGISLEAQKMIKDSYFMRFKAIMRFRKLNSWLRFATIRSVKREENLVMIRVVGESRTANVFHNLGTERVPVEADKGIQVINGSIVRYRNRRYLGALSSAIEVTS</sequence>
<dbReference type="Proteomes" id="UP000054260">
    <property type="component" value="Unassembled WGS sequence"/>
</dbReference>
<dbReference type="GO" id="GO:0004556">
    <property type="term" value="F:alpha-amylase activity"/>
    <property type="evidence" value="ECO:0007669"/>
    <property type="project" value="UniProtKB-UniRule"/>
</dbReference>
<dbReference type="Proteomes" id="UP000055014">
    <property type="component" value="Unassembled WGS sequence"/>
</dbReference>
<comment type="similarity">
    <text evidence="1 2">Belongs to the glycosyl hydrolase 13 family.</text>
</comment>
<dbReference type="InterPro" id="IPR017853">
    <property type="entry name" value="GH"/>
</dbReference>
<evidence type="ECO:0000256" key="2">
    <source>
        <dbReference type="RuleBase" id="RU003615"/>
    </source>
</evidence>
<dbReference type="Pfam" id="PF00128">
    <property type="entry name" value="Alpha-amylase"/>
    <property type="match status" value="1"/>
</dbReference>
<dbReference type="Proteomes" id="UP000264215">
    <property type="component" value="Unassembled WGS sequence"/>
</dbReference>
<evidence type="ECO:0000313" key="7">
    <source>
        <dbReference type="EMBL" id="KUK90188.1"/>
    </source>
</evidence>
<dbReference type="GO" id="GO:0009313">
    <property type="term" value="P:oligosaccharide catabolic process"/>
    <property type="evidence" value="ECO:0007669"/>
    <property type="project" value="TreeGrafter"/>
</dbReference>
<evidence type="ECO:0000313" key="9">
    <source>
        <dbReference type="Proteomes" id="UP000055014"/>
    </source>
</evidence>
<reference evidence="7" key="1">
    <citation type="journal article" date="2015" name="MBio">
        <title>Genome-resolved metagenomic analysis reveals roles for candidate phyla and other microbial community members in biogeochemical transformations in oil reservoirs.</title>
        <authorList>
            <person name="Hu P."/>
            <person name="Tom L."/>
            <person name="Singh A."/>
            <person name="Thomas B.C."/>
            <person name="Baker B.J."/>
            <person name="Piceno Y.M."/>
            <person name="Andersen G.L."/>
            <person name="Banfield J.F."/>
        </authorList>
    </citation>
    <scope>NUCLEOTIDE SEQUENCE [LARGE SCALE GENOMIC DNA]</scope>
    <source>
        <strain evidence="6">46_47</strain>
        <strain evidence="7">46_70</strain>
    </source>
</reference>
<dbReference type="InterPro" id="IPR045857">
    <property type="entry name" value="O16G_dom_2"/>
</dbReference>
<dbReference type="SUPFAM" id="SSF51445">
    <property type="entry name" value="(Trans)glycosidases"/>
    <property type="match status" value="1"/>
</dbReference>
<dbReference type="EMBL" id="DQBS01000110">
    <property type="protein sequence ID" value="HCO69843.1"/>
    <property type="molecule type" value="Genomic_DNA"/>
</dbReference>
<dbReference type="EC" id="3.2.1.1" evidence="3"/>
<accession>A0A101I7J4</accession>
<evidence type="ECO:0000256" key="3">
    <source>
        <dbReference type="RuleBase" id="RU361134"/>
    </source>
</evidence>
<dbReference type="PATRIC" id="fig|1236046.5.peg.211"/>
<reference evidence="5 10" key="3">
    <citation type="journal article" date="2018" name="Nat. Biotechnol.">
        <title>A standardized bacterial taxonomy based on genome phylogeny substantially revises the tree of life.</title>
        <authorList>
            <person name="Parks D.H."/>
            <person name="Chuvochina M."/>
            <person name="Waite D.W."/>
            <person name="Rinke C."/>
            <person name="Skarshewski A."/>
            <person name="Chaumeil P.A."/>
            <person name="Hugenholtz P."/>
        </authorList>
    </citation>
    <scope>NUCLEOTIDE SEQUENCE [LARGE SCALE GENOMIC DNA]</scope>
    <source>
        <strain evidence="5">UBA9905</strain>
    </source>
</reference>
<reference evidence="8 9" key="2">
    <citation type="journal article" date="2015" name="MBio">
        <title>Genome-Resolved Metagenomic Analysis Reveals Roles for Candidate Phyla and Other Microbial Community Members in Biogeochemical Transformations in Oil Reservoirs.</title>
        <authorList>
            <person name="Hu P."/>
            <person name="Tom L."/>
            <person name="Singh A."/>
            <person name="Thomas B.C."/>
            <person name="Baker B.J."/>
            <person name="Piceno Y.M."/>
            <person name="Andersen G.L."/>
            <person name="Banfield J.F."/>
        </authorList>
    </citation>
    <scope>NUCLEOTIDE SEQUENCE [LARGE SCALE GENOMIC DNA]</scope>
</reference>
<dbReference type="PRINTS" id="PR00110">
    <property type="entry name" value="ALPHAAMYLASE"/>
</dbReference>
<dbReference type="EMBL" id="LGGW01000047">
    <property type="protein sequence ID" value="KUK90188.1"/>
    <property type="molecule type" value="Genomic_DNA"/>
</dbReference>
<dbReference type="PANTHER" id="PTHR10357">
    <property type="entry name" value="ALPHA-AMYLASE FAMILY MEMBER"/>
    <property type="match status" value="1"/>
</dbReference>
<comment type="catalytic activity">
    <reaction evidence="3">
        <text>Endohydrolysis of (1-&gt;4)-alpha-D-glucosidic linkages in polysaccharides containing three or more (1-&gt;4)-alpha-linked D-glucose units.</text>
        <dbReference type="EC" id="3.2.1.1"/>
    </reaction>
</comment>
<evidence type="ECO:0000256" key="1">
    <source>
        <dbReference type="ARBA" id="ARBA00008061"/>
    </source>
</evidence>
<name>A0A101I7J4_9BACT</name>
<proteinExistence type="inferred from homology"/>
<dbReference type="EMBL" id="LGGH01000041">
    <property type="protein sequence ID" value="KUK68061.1"/>
    <property type="molecule type" value="Genomic_DNA"/>
</dbReference>
<organism evidence="7 9">
    <name type="scientific">Mesotoga infera</name>
    <dbReference type="NCBI Taxonomy" id="1236046"/>
    <lineage>
        <taxon>Bacteria</taxon>
        <taxon>Thermotogati</taxon>
        <taxon>Thermotogota</taxon>
        <taxon>Thermotogae</taxon>
        <taxon>Kosmotogales</taxon>
        <taxon>Kosmotogaceae</taxon>
        <taxon>Mesotoga</taxon>
    </lineage>
</organism>
<keyword evidence="3" id="KW-0119">Carbohydrate metabolism</keyword>
<evidence type="ECO:0000259" key="4">
    <source>
        <dbReference type="SMART" id="SM00642"/>
    </source>
</evidence>
<dbReference type="Gene3D" id="3.90.400.10">
    <property type="entry name" value="Oligo-1,6-glucosidase, Domain 2"/>
    <property type="match status" value="1"/>
</dbReference>
<feature type="domain" description="Glycosyl hydrolase family 13 catalytic" evidence="4">
    <location>
        <begin position="4"/>
        <end position="372"/>
    </location>
</feature>
<gene>
    <name evidence="5" type="ORF">DIT26_04545</name>
    <name evidence="6" type="ORF">XD86_0423</name>
    <name evidence="7" type="ORF">XE02_0651</name>
</gene>
<dbReference type="AlphaFoldDB" id="A0A101I7J4"/>
<evidence type="ECO:0000313" key="6">
    <source>
        <dbReference type="EMBL" id="KUK68061.1"/>
    </source>
</evidence>
<dbReference type="GO" id="GO:0043169">
    <property type="term" value="F:cation binding"/>
    <property type="evidence" value="ECO:0007669"/>
    <property type="project" value="InterPro"/>
</dbReference>
<keyword evidence="3 7" id="KW-0326">Glycosidase</keyword>
<dbReference type="InterPro" id="IPR006047">
    <property type="entry name" value="GH13_cat_dom"/>
</dbReference>
<evidence type="ECO:0000313" key="10">
    <source>
        <dbReference type="Proteomes" id="UP000264215"/>
    </source>
</evidence>
<dbReference type="InterPro" id="IPR006046">
    <property type="entry name" value="Alpha_amylase"/>
</dbReference>
<dbReference type="PANTHER" id="PTHR10357:SF179">
    <property type="entry name" value="NEUTRAL AND BASIC AMINO ACID TRANSPORT PROTEIN RBAT"/>
    <property type="match status" value="1"/>
</dbReference>
<protein>
    <recommendedName>
        <fullName evidence="3">Alpha-amylase</fullName>
        <ecNumber evidence="3">3.2.1.1</ecNumber>
    </recommendedName>
</protein>
<dbReference type="SMART" id="SM00642">
    <property type="entry name" value="Aamy"/>
    <property type="match status" value="1"/>
</dbReference>
<keyword evidence="3" id="KW-0378">Hydrolase</keyword>
<evidence type="ECO:0000313" key="5">
    <source>
        <dbReference type="EMBL" id="HCO69843.1"/>
    </source>
</evidence>
<dbReference type="Gene3D" id="3.20.20.80">
    <property type="entry name" value="Glycosidases"/>
    <property type="match status" value="1"/>
</dbReference>
<evidence type="ECO:0000313" key="8">
    <source>
        <dbReference type="Proteomes" id="UP000054260"/>
    </source>
</evidence>